<organism evidence="2 3">
    <name type="scientific">Aspergillus kawachii</name>
    <name type="common">White koji mold</name>
    <name type="synonym">Aspergillus awamori var. kawachi</name>
    <dbReference type="NCBI Taxonomy" id="1069201"/>
    <lineage>
        <taxon>Eukaryota</taxon>
        <taxon>Fungi</taxon>
        <taxon>Dikarya</taxon>
        <taxon>Ascomycota</taxon>
        <taxon>Pezizomycotina</taxon>
        <taxon>Eurotiomycetes</taxon>
        <taxon>Eurotiomycetidae</taxon>
        <taxon>Eurotiales</taxon>
        <taxon>Aspergillaceae</taxon>
        <taxon>Aspergillus</taxon>
        <taxon>Aspergillus subgen. Circumdati</taxon>
    </lineage>
</organism>
<sequence>MTECYHVHLGYDVLDAWTLSSTGGACYGHPSVGKQNLVLPDHETDQSPPYFVHLAPLNRLPHHTRISHSSIEAHTHVMDTNALVDLVHEVQGQICVDKVNETHRLGRLCLWVSTFHPDKLPCELEGSFHHGAFNAGMKMVFSDRTVWMVRFPREGEICDGYTDEKVAMEVTALRLIRERTAIPVPRVRVPRVRAWGPAATNPLGLGPFIIMDFIDGVSLSDLLQDHSAERPSRLMREDISDHDVEIIYRQMAGFLLQLFRLDFEQIGSLPPPPLTEAHRFTSLPRPLTFKAHSILQNGWFPGDRTKGFATTTEYFQYVVGQDWKQLVHQPNSVCGEYDAQNKYMAFKALRSFVPDLIHPKYNHGNFKLICDDLGLANLIVRSKDDLTVVGVVDLEWSYIGPAQLFGSAPWWLLQDRPVNSAWDYNGEEPPEIAARTPGHEEKELSSLVKWSQESGAMWLHILLSYGFNDHRSFPFTKLRQHFGADGWAKREKEFDCAEELEAFALRKVGELDKYDEDLEQIEENKAFMDNGRMTKEEFILAAAAIIEPRSSSSSVVNNEASSDKIISGFVNVFSGKQYPRKTCPVSTVTPAL</sequence>
<dbReference type="InterPro" id="IPR051678">
    <property type="entry name" value="AGP_Transferase"/>
</dbReference>
<dbReference type="PANTHER" id="PTHR21310:SF37">
    <property type="entry name" value="AMINOGLYCOSIDE PHOSPHOTRANSFERASE DOMAIN-CONTAINING PROTEIN"/>
    <property type="match status" value="1"/>
</dbReference>
<gene>
    <name evidence="2" type="ORF">RIB2604_00604720</name>
</gene>
<evidence type="ECO:0000256" key="1">
    <source>
        <dbReference type="SAM" id="Coils"/>
    </source>
</evidence>
<dbReference type="GO" id="GO:0016740">
    <property type="term" value="F:transferase activity"/>
    <property type="evidence" value="ECO:0007669"/>
    <property type="project" value="UniProtKB-KW"/>
</dbReference>
<dbReference type="VEuPathDB" id="FungiDB:ASPFODRAFT_56887"/>
<accession>A0A146F1R5</accession>
<keyword evidence="1" id="KW-0175">Coiled coil</keyword>
<comment type="caution">
    <text evidence="2">The sequence shown here is derived from an EMBL/GenBank/DDBJ whole genome shotgun (WGS) entry which is preliminary data.</text>
</comment>
<proteinExistence type="predicted"/>
<dbReference type="AlphaFoldDB" id="A0A146F1R5"/>
<evidence type="ECO:0000313" key="3">
    <source>
        <dbReference type="Proteomes" id="UP000075230"/>
    </source>
</evidence>
<reference evidence="3" key="2">
    <citation type="submission" date="2016-02" db="EMBL/GenBank/DDBJ databases">
        <title>Genome sequencing of Aspergillus luchuensis NBRC 4314.</title>
        <authorList>
            <person name="Yamada O."/>
        </authorList>
    </citation>
    <scope>NUCLEOTIDE SEQUENCE [LARGE SCALE GENOMIC DNA]</scope>
    <source>
        <strain evidence="3">RIB 2604</strain>
    </source>
</reference>
<protein>
    <submittedName>
        <fullName evidence="2">Phosphotransferase enzyme family protein</fullName>
    </submittedName>
</protein>
<feature type="coiled-coil region" evidence="1">
    <location>
        <begin position="504"/>
        <end position="531"/>
    </location>
</feature>
<dbReference type="Proteomes" id="UP000075230">
    <property type="component" value="Unassembled WGS sequence"/>
</dbReference>
<reference evidence="2 3" key="1">
    <citation type="journal article" date="2016" name="DNA Res.">
        <title>Genome sequence of Aspergillus luchuensis NBRC 4314.</title>
        <authorList>
            <person name="Yamada O."/>
            <person name="Machida M."/>
            <person name="Hosoyama A."/>
            <person name="Goto M."/>
            <person name="Takahashi T."/>
            <person name="Futagami T."/>
            <person name="Yamagata Y."/>
            <person name="Takeuchi M."/>
            <person name="Kobayashi T."/>
            <person name="Koike H."/>
            <person name="Abe K."/>
            <person name="Asai K."/>
            <person name="Arita M."/>
            <person name="Fujita N."/>
            <person name="Fukuda K."/>
            <person name="Higa K."/>
            <person name="Horikawa H."/>
            <person name="Ishikawa T."/>
            <person name="Jinno K."/>
            <person name="Kato Y."/>
            <person name="Kirimura K."/>
            <person name="Mizutani O."/>
            <person name="Nakasone K."/>
            <person name="Sano M."/>
            <person name="Shiraishi Y."/>
            <person name="Tsukahara M."/>
            <person name="Gomi K."/>
        </authorList>
    </citation>
    <scope>NUCLEOTIDE SEQUENCE [LARGE SCALE GENOMIC DNA]</scope>
    <source>
        <strain evidence="2 3">RIB 2604</strain>
    </source>
</reference>
<dbReference type="SUPFAM" id="SSF56112">
    <property type="entry name" value="Protein kinase-like (PK-like)"/>
    <property type="match status" value="1"/>
</dbReference>
<name>A0A146F1R5_ASPKA</name>
<dbReference type="EMBL" id="BCWF01000006">
    <property type="protein sequence ID" value="GAT19889.1"/>
    <property type="molecule type" value="Genomic_DNA"/>
</dbReference>
<dbReference type="PANTHER" id="PTHR21310">
    <property type="entry name" value="AMINOGLYCOSIDE PHOSPHOTRANSFERASE-RELATED-RELATED"/>
    <property type="match status" value="1"/>
</dbReference>
<dbReference type="InterPro" id="IPR011009">
    <property type="entry name" value="Kinase-like_dom_sf"/>
</dbReference>
<keyword evidence="2" id="KW-0808">Transferase</keyword>
<evidence type="ECO:0000313" key="2">
    <source>
        <dbReference type="EMBL" id="GAT19889.1"/>
    </source>
</evidence>